<accession>A0ABM0RED9</accession>
<reference evidence="11" key="1">
    <citation type="submission" date="2025-08" db="UniProtKB">
        <authorList>
            <consortium name="RefSeq"/>
        </authorList>
    </citation>
    <scope>IDENTIFICATION</scope>
</reference>
<evidence type="ECO:0000256" key="7">
    <source>
        <dbReference type="ARBA" id="ARBA00023136"/>
    </source>
</evidence>
<evidence type="ECO:0000256" key="8">
    <source>
        <dbReference type="SAM" id="Phobius"/>
    </source>
</evidence>
<dbReference type="InterPro" id="IPR039153">
    <property type="entry name" value="FATE1"/>
</dbReference>
<sequence>MLREQVHGDIHPQEYPGAFQGMRYHCDRNLEADMAAGFEPEEFNGLEMEIIRRQLHVIIGRLRALEEQSTTRRHREALFFAILASACITNMWLWLR</sequence>
<evidence type="ECO:0000256" key="1">
    <source>
        <dbReference type="ARBA" id="ARBA00004167"/>
    </source>
</evidence>
<evidence type="ECO:0000256" key="5">
    <source>
        <dbReference type="ARBA" id="ARBA00022989"/>
    </source>
</evidence>
<keyword evidence="3 8" id="KW-0812">Transmembrane</keyword>
<comment type="subcellular location">
    <subcellularLocation>
        <location evidence="1">Membrane</location>
        <topology evidence="1">Single-pass membrane protein</topology>
    </subcellularLocation>
    <subcellularLocation>
        <location evidence="2">Mitochondrion outer membrane</location>
    </subcellularLocation>
</comment>
<dbReference type="GeneID" id="103596968"/>
<keyword evidence="10" id="KW-1185">Reference proteome</keyword>
<organism evidence="10 11">
    <name type="scientific">Galeopterus variegatus</name>
    <name type="common">Malayan flying lemur</name>
    <name type="synonym">Cynocephalus variegatus</name>
    <dbReference type="NCBI Taxonomy" id="482537"/>
    <lineage>
        <taxon>Eukaryota</taxon>
        <taxon>Metazoa</taxon>
        <taxon>Chordata</taxon>
        <taxon>Craniata</taxon>
        <taxon>Vertebrata</taxon>
        <taxon>Euteleostomi</taxon>
        <taxon>Mammalia</taxon>
        <taxon>Eutheria</taxon>
        <taxon>Euarchontoglires</taxon>
        <taxon>Dermoptera</taxon>
        <taxon>Cynocephalidae</taxon>
        <taxon>Galeopterus</taxon>
    </lineage>
</organism>
<name>A0ABM0RED9_GALVR</name>
<protein>
    <submittedName>
        <fullName evidence="11">Fetal and adult testis-expressed transcript protein</fullName>
    </submittedName>
</protein>
<gene>
    <name evidence="11" type="primary">FATE1</name>
</gene>
<feature type="domain" description="Mff-like" evidence="9">
    <location>
        <begin position="33"/>
        <end position="96"/>
    </location>
</feature>
<evidence type="ECO:0000256" key="2">
    <source>
        <dbReference type="ARBA" id="ARBA00004294"/>
    </source>
</evidence>
<evidence type="ECO:0000256" key="6">
    <source>
        <dbReference type="ARBA" id="ARBA00023128"/>
    </source>
</evidence>
<dbReference type="PANTHER" id="PTHR21128:SF0">
    <property type="entry name" value="FETAL AND ADULT TESTIS-EXPRESSED TRANSCRIPT PROTEIN"/>
    <property type="match status" value="1"/>
</dbReference>
<evidence type="ECO:0000256" key="4">
    <source>
        <dbReference type="ARBA" id="ARBA00022787"/>
    </source>
</evidence>
<dbReference type="InterPro" id="IPR039433">
    <property type="entry name" value="Mff-like_dom"/>
</dbReference>
<keyword evidence="6" id="KW-0496">Mitochondrion</keyword>
<keyword evidence="7 8" id="KW-0472">Membrane</keyword>
<keyword evidence="4" id="KW-1000">Mitochondrion outer membrane</keyword>
<proteinExistence type="predicted"/>
<keyword evidence="5 8" id="KW-1133">Transmembrane helix</keyword>
<evidence type="ECO:0000256" key="3">
    <source>
        <dbReference type="ARBA" id="ARBA00022692"/>
    </source>
</evidence>
<dbReference type="Proteomes" id="UP000694923">
    <property type="component" value="Unplaced"/>
</dbReference>
<dbReference type="Pfam" id="PF05644">
    <property type="entry name" value="Miff"/>
    <property type="match status" value="1"/>
</dbReference>
<dbReference type="RefSeq" id="XP_008578980.1">
    <property type="nucleotide sequence ID" value="XM_008580758.1"/>
</dbReference>
<feature type="transmembrane region" description="Helical" evidence="8">
    <location>
        <begin position="77"/>
        <end position="95"/>
    </location>
</feature>
<evidence type="ECO:0000313" key="11">
    <source>
        <dbReference type="RefSeq" id="XP_008578980.1"/>
    </source>
</evidence>
<evidence type="ECO:0000313" key="10">
    <source>
        <dbReference type="Proteomes" id="UP000694923"/>
    </source>
</evidence>
<evidence type="ECO:0000259" key="9">
    <source>
        <dbReference type="Pfam" id="PF05644"/>
    </source>
</evidence>
<dbReference type="PANTHER" id="PTHR21128">
    <property type="entry name" value="FETAL AND ADULT TESTIS-EXPRESSED TRANSCRIPT PROTEIN"/>
    <property type="match status" value="1"/>
</dbReference>